<dbReference type="PANTHER" id="PTHR38468:SF1">
    <property type="entry name" value="SLL0939 PROTEIN"/>
    <property type="match status" value="1"/>
</dbReference>
<reference evidence="3 4" key="1">
    <citation type="submission" date="2021-03" db="EMBL/GenBank/DDBJ databases">
        <authorList>
            <person name="Kim M.K."/>
        </authorList>
    </citation>
    <scope>NUCLEOTIDE SEQUENCE [LARGE SCALE GENOMIC DNA]</scope>
    <source>
        <strain evidence="3 4">BT507</strain>
    </source>
</reference>
<keyword evidence="2" id="KW-0472">Membrane</keyword>
<feature type="transmembrane region" description="Helical" evidence="2">
    <location>
        <begin position="27"/>
        <end position="49"/>
    </location>
</feature>
<sequence>MIATPESLGVEGSVIAAVQWIKLAVEAIGAAIIALGVLIAGSQFVMALLRRQTANFNAIRLMLARYLAVALEFELGADVLSTAIAPGWEQIGKLGAIAVIRTALNYFLSIEMKEESASEQEKKVAAQASGSEGG</sequence>
<dbReference type="PANTHER" id="PTHR38468">
    <property type="entry name" value="SLL0939 PROTEIN"/>
    <property type="match status" value="1"/>
</dbReference>
<keyword evidence="2" id="KW-0812">Transmembrane</keyword>
<name>A0ABS3TBH5_9BACT</name>
<accession>A0ABS3TBH5</accession>
<evidence type="ECO:0000256" key="2">
    <source>
        <dbReference type="SAM" id="Phobius"/>
    </source>
</evidence>
<dbReference type="RefSeq" id="WP_208307482.1">
    <property type="nucleotide sequence ID" value="NZ_JAGETX010000004.1"/>
</dbReference>
<dbReference type="Pfam" id="PF07784">
    <property type="entry name" value="DUF1622"/>
    <property type="match status" value="1"/>
</dbReference>
<protein>
    <submittedName>
        <fullName evidence="3">DUF1622 domain-containing protein</fullName>
    </submittedName>
</protein>
<feature type="region of interest" description="Disordered" evidence="1">
    <location>
        <begin position="115"/>
        <end position="134"/>
    </location>
</feature>
<comment type="caution">
    <text evidence="3">The sequence shown here is derived from an EMBL/GenBank/DDBJ whole genome shotgun (WGS) entry which is preliminary data.</text>
</comment>
<feature type="compositionally biased region" description="Basic and acidic residues" evidence="1">
    <location>
        <begin position="115"/>
        <end position="124"/>
    </location>
</feature>
<evidence type="ECO:0000256" key="1">
    <source>
        <dbReference type="SAM" id="MobiDB-lite"/>
    </source>
</evidence>
<gene>
    <name evidence="3" type="ORF">J4D97_10155</name>
</gene>
<proteinExistence type="predicted"/>
<keyword evidence="4" id="KW-1185">Reference proteome</keyword>
<evidence type="ECO:0000313" key="3">
    <source>
        <dbReference type="EMBL" id="MBO3271010.1"/>
    </source>
</evidence>
<dbReference type="Proteomes" id="UP000670527">
    <property type="component" value="Unassembled WGS sequence"/>
</dbReference>
<dbReference type="InterPro" id="IPR012427">
    <property type="entry name" value="DUF1622"/>
</dbReference>
<keyword evidence="2" id="KW-1133">Transmembrane helix</keyword>
<dbReference type="EMBL" id="JAGETX010000004">
    <property type="protein sequence ID" value="MBO3271010.1"/>
    <property type="molecule type" value="Genomic_DNA"/>
</dbReference>
<organism evidence="3 4">
    <name type="scientific">Hymenobacter defluvii</name>
    <dbReference type="NCBI Taxonomy" id="2054411"/>
    <lineage>
        <taxon>Bacteria</taxon>
        <taxon>Pseudomonadati</taxon>
        <taxon>Bacteroidota</taxon>
        <taxon>Cytophagia</taxon>
        <taxon>Cytophagales</taxon>
        <taxon>Hymenobacteraceae</taxon>
        <taxon>Hymenobacter</taxon>
    </lineage>
</organism>
<evidence type="ECO:0000313" key="4">
    <source>
        <dbReference type="Proteomes" id="UP000670527"/>
    </source>
</evidence>